<dbReference type="EMBL" id="DYWQ01000064">
    <property type="protein sequence ID" value="HJF44952.1"/>
    <property type="molecule type" value="Genomic_DNA"/>
</dbReference>
<evidence type="ECO:0000313" key="1">
    <source>
        <dbReference type="EMBL" id="HJF44952.1"/>
    </source>
</evidence>
<dbReference type="RefSeq" id="WP_274958864.1">
    <property type="nucleotide sequence ID" value="NZ_DYWQ01000064.1"/>
</dbReference>
<reference evidence="1" key="1">
    <citation type="journal article" date="2021" name="PeerJ">
        <title>Extensive microbial diversity within the chicken gut microbiome revealed by metagenomics and culture.</title>
        <authorList>
            <person name="Gilroy R."/>
            <person name="Ravi A."/>
            <person name="Getino M."/>
            <person name="Pursley I."/>
            <person name="Horton D.L."/>
            <person name="Alikhan N.F."/>
            <person name="Baker D."/>
            <person name="Gharbi K."/>
            <person name="Hall N."/>
            <person name="Watson M."/>
            <person name="Adriaenssens E.M."/>
            <person name="Foster-Nyarko E."/>
            <person name="Jarju S."/>
            <person name="Secka A."/>
            <person name="Antonio M."/>
            <person name="Oren A."/>
            <person name="Chaudhuri R.R."/>
            <person name="La Ragione R."/>
            <person name="Hildebrand F."/>
            <person name="Pallen M.J."/>
        </authorList>
    </citation>
    <scope>NUCLEOTIDE SEQUENCE</scope>
    <source>
        <strain evidence="1">CHK124-7917</strain>
    </source>
</reference>
<dbReference type="Proteomes" id="UP000697330">
    <property type="component" value="Unassembled WGS sequence"/>
</dbReference>
<proteinExistence type="predicted"/>
<name>A0A921GEQ9_9ACTN</name>
<evidence type="ECO:0000313" key="2">
    <source>
        <dbReference type="Proteomes" id="UP000697330"/>
    </source>
</evidence>
<dbReference type="AlphaFoldDB" id="A0A921GEQ9"/>
<dbReference type="InterPro" id="IPR014937">
    <property type="entry name" value="DUF1810"/>
</dbReference>
<accession>A0A921GEQ9</accession>
<reference evidence="1" key="2">
    <citation type="submission" date="2021-09" db="EMBL/GenBank/DDBJ databases">
        <authorList>
            <person name="Gilroy R."/>
        </authorList>
    </citation>
    <scope>NUCLEOTIDE SEQUENCE</scope>
    <source>
        <strain evidence="1">CHK124-7917</strain>
    </source>
</reference>
<protein>
    <submittedName>
        <fullName evidence="1">DUF1810 domain-containing protein</fullName>
    </submittedName>
</protein>
<comment type="caution">
    <text evidence="1">The sequence shown here is derived from an EMBL/GenBank/DDBJ whole genome shotgun (WGS) entry which is preliminary data.</text>
</comment>
<dbReference type="SUPFAM" id="SSF140736">
    <property type="entry name" value="Rv1873-like"/>
    <property type="match status" value="1"/>
</dbReference>
<sequence>MTAGFDIERFVRAQASGVFEEALAEIRAGRKRSHWIWFVFPQAHGLGRSPLAERYGIASRDELDAYVNHPLLRGRLLEISHALLALPGGDPVAVLGSIDALKVRSSMTLFELTGVDPVFGDVLDKYYAGGRDELTLRIVNESWAR</sequence>
<organism evidence="1 2">
    <name type="scientific">Thermophilibacter provencensis</name>
    <dbReference type="NCBI Taxonomy" id="1852386"/>
    <lineage>
        <taxon>Bacteria</taxon>
        <taxon>Bacillati</taxon>
        <taxon>Actinomycetota</taxon>
        <taxon>Coriobacteriia</taxon>
        <taxon>Coriobacteriales</taxon>
        <taxon>Atopobiaceae</taxon>
        <taxon>Thermophilibacter</taxon>
    </lineage>
</organism>
<dbReference type="Pfam" id="PF08837">
    <property type="entry name" value="DUF1810"/>
    <property type="match status" value="1"/>
</dbReference>
<dbReference type="PIRSF" id="PIRSF008546">
    <property type="entry name" value="UCP008546"/>
    <property type="match status" value="1"/>
</dbReference>
<dbReference type="InterPro" id="IPR036287">
    <property type="entry name" value="Rv1873-like_sf"/>
</dbReference>
<gene>
    <name evidence="1" type="ORF">K8U72_04120</name>
</gene>
<dbReference type="Gene3D" id="1.25.40.380">
    <property type="entry name" value="Protein of unknown function DUF1810"/>
    <property type="match status" value="1"/>
</dbReference>